<reference evidence="1 2" key="1">
    <citation type="submission" date="2015-01" db="EMBL/GenBank/DDBJ databases">
        <title>The Genome Sequence of Capronia semiimmersa CBS27337.</title>
        <authorList>
            <consortium name="The Broad Institute Genomics Platform"/>
            <person name="Cuomo C."/>
            <person name="de Hoog S."/>
            <person name="Gorbushina A."/>
            <person name="Stielow B."/>
            <person name="Teixiera M."/>
            <person name="Abouelleil A."/>
            <person name="Chapman S.B."/>
            <person name="Priest M."/>
            <person name="Young S.K."/>
            <person name="Wortman J."/>
            <person name="Nusbaum C."/>
            <person name="Birren B."/>
        </authorList>
    </citation>
    <scope>NUCLEOTIDE SEQUENCE [LARGE SCALE GENOMIC DNA]</scope>
    <source>
        <strain evidence="1 2">CBS 27337</strain>
    </source>
</reference>
<evidence type="ECO:0000313" key="1">
    <source>
        <dbReference type="EMBL" id="KIW67553.1"/>
    </source>
</evidence>
<organism evidence="1 2">
    <name type="scientific">Phialophora macrospora</name>
    <dbReference type="NCBI Taxonomy" id="1851006"/>
    <lineage>
        <taxon>Eukaryota</taxon>
        <taxon>Fungi</taxon>
        <taxon>Dikarya</taxon>
        <taxon>Ascomycota</taxon>
        <taxon>Pezizomycotina</taxon>
        <taxon>Eurotiomycetes</taxon>
        <taxon>Chaetothyriomycetidae</taxon>
        <taxon>Chaetothyriales</taxon>
        <taxon>Herpotrichiellaceae</taxon>
        <taxon>Phialophora</taxon>
    </lineage>
</organism>
<dbReference type="EMBL" id="KN846959">
    <property type="protein sequence ID" value="KIW67553.1"/>
    <property type="molecule type" value="Genomic_DNA"/>
</dbReference>
<name>A0A0D2FHP8_9EURO</name>
<dbReference type="HOGENOM" id="CLU_1948575_0_0_1"/>
<gene>
    <name evidence="1" type="ORF">PV04_06797</name>
</gene>
<evidence type="ECO:0000313" key="2">
    <source>
        <dbReference type="Proteomes" id="UP000054266"/>
    </source>
</evidence>
<accession>A0A0D2FHP8</accession>
<proteinExistence type="predicted"/>
<dbReference type="Proteomes" id="UP000054266">
    <property type="component" value="Unassembled WGS sequence"/>
</dbReference>
<keyword evidence="2" id="KW-1185">Reference proteome</keyword>
<sequence>MCQSYIQGLEVLDAWLIPLCSTARQGVLVLICLRKSGAHVTRIYPFNGDKGMQIRRTRRTRQLSCETTVLLLPLYMHSPVGRSFWHWALVSLVPSLLLLINKHSYDAQSGYLWASEIVSMNRHVSFNQS</sequence>
<dbReference type="AlphaFoldDB" id="A0A0D2FHP8"/>
<protein>
    <submittedName>
        <fullName evidence="1">Uncharacterized protein</fullName>
    </submittedName>
</protein>